<proteinExistence type="inferred from homology"/>
<dbReference type="EMBL" id="JBHSLV010000014">
    <property type="protein sequence ID" value="MFC5392658.1"/>
    <property type="molecule type" value="Genomic_DNA"/>
</dbReference>
<evidence type="ECO:0000313" key="5">
    <source>
        <dbReference type="Proteomes" id="UP001596104"/>
    </source>
</evidence>
<dbReference type="InterPro" id="IPR002641">
    <property type="entry name" value="PNPLA_dom"/>
</dbReference>
<comment type="caution">
    <text evidence="4">The sequence shown here is derived from an EMBL/GenBank/DDBJ whole genome shotgun (WGS) entry which is preliminary data.</text>
</comment>
<gene>
    <name evidence="4" type="ORF">ACFPPC_08415</name>
</gene>
<keyword evidence="2" id="KW-0443">Lipid metabolism</keyword>
<evidence type="ECO:0000256" key="1">
    <source>
        <dbReference type="ARBA" id="ARBA00010240"/>
    </source>
</evidence>
<dbReference type="InterPro" id="IPR016035">
    <property type="entry name" value="Acyl_Trfase/lysoPLipase"/>
</dbReference>
<dbReference type="RefSeq" id="WP_377007483.1">
    <property type="nucleotide sequence ID" value="NZ_JBHSLV010000014.1"/>
</dbReference>
<evidence type="ECO:0000256" key="2">
    <source>
        <dbReference type="ARBA" id="ARBA00023098"/>
    </source>
</evidence>
<comment type="similarity">
    <text evidence="1">Belongs to the patatin family.</text>
</comment>
<dbReference type="Proteomes" id="UP001596104">
    <property type="component" value="Unassembled WGS sequence"/>
</dbReference>
<feature type="non-terminal residue" evidence="4">
    <location>
        <position position="1"/>
    </location>
</feature>
<feature type="domain" description="PNPLA" evidence="3">
    <location>
        <begin position="44"/>
        <end position="147"/>
    </location>
</feature>
<accession>A0ABW0H688</accession>
<evidence type="ECO:0000259" key="3">
    <source>
        <dbReference type="Pfam" id="PF01734"/>
    </source>
</evidence>
<organism evidence="4 5">
    <name type="scientific">Bosea vestrisii</name>
    <dbReference type="NCBI Taxonomy" id="151416"/>
    <lineage>
        <taxon>Bacteria</taxon>
        <taxon>Pseudomonadati</taxon>
        <taxon>Pseudomonadota</taxon>
        <taxon>Alphaproteobacteria</taxon>
        <taxon>Hyphomicrobiales</taxon>
        <taxon>Boseaceae</taxon>
        <taxon>Bosea</taxon>
    </lineage>
</organism>
<reference evidence="5" key="1">
    <citation type="journal article" date="2019" name="Int. J. Syst. Evol. Microbiol.">
        <title>The Global Catalogue of Microorganisms (GCM) 10K type strain sequencing project: providing services to taxonomists for standard genome sequencing and annotation.</title>
        <authorList>
            <consortium name="The Broad Institute Genomics Platform"/>
            <consortium name="The Broad Institute Genome Sequencing Center for Infectious Disease"/>
            <person name="Wu L."/>
            <person name="Ma J."/>
        </authorList>
    </citation>
    <scope>NUCLEOTIDE SEQUENCE [LARGE SCALE GENOMIC DNA]</scope>
    <source>
        <strain evidence="5">CGMCC 1.16326</strain>
    </source>
</reference>
<dbReference type="Pfam" id="PF01734">
    <property type="entry name" value="Patatin"/>
    <property type="match status" value="1"/>
</dbReference>
<dbReference type="SUPFAM" id="SSF52151">
    <property type="entry name" value="FabD/lysophospholipase-like"/>
    <property type="match status" value="1"/>
</dbReference>
<name>A0ABW0H688_9HYPH</name>
<evidence type="ECO:0000313" key="4">
    <source>
        <dbReference type="EMBL" id="MFC5392658.1"/>
    </source>
</evidence>
<keyword evidence="5" id="KW-1185">Reference proteome</keyword>
<dbReference type="CDD" id="cd07199">
    <property type="entry name" value="Pat17_PNPLA8_PNPLA9_like"/>
    <property type="match status" value="1"/>
</dbReference>
<dbReference type="PANTHER" id="PTHR32176:SF92">
    <property type="entry name" value="XYLOSE ISOMERASE"/>
    <property type="match status" value="1"/>
</dbReference>
<dbReference type="Gene3D" id="3.40.1090.10">
    <property type="entry name" value="Cytosolic phospholipase A2 catalytic domain"/>
    <property type="match status" value="1"/>
</dbReference>
<sequence>IWAGHFSVETPGHFSTEINTLDIYLERGERIFPPAAGFSGIARALRWLFKPKHNQAVLKDELLRIFGDKVLDDAVTRLVIPSFEGRHGEPFLYKTPHHPDYQKDRHKRFAHVALHTTAAPSYYPGVEDDGYVMIDGGIWANNPVMNALVDALACFDIARDDVRILSLGTGQATFNVDERARNGGIKDWAFLRSFNAAARAQSHNALGQAYLLVGKNNVSRIDVPESDAPIAMDDVQRSVRELPMVARSLVEGAGHHIERVFLDGAVEKFIRCPMA</sequence>
<protein>
    <submittedName>
        <fullName evidence="4">Patatin-like phospholipase family protein</fullName>
    </submittedName>
</protein>
<dbReference type="PANTHER" id="PTHR32176">
    <property type="entry name" value="XYLOSE ISOMERASE"/>
    <property type="match status" value="1"/>
</dbReference>